<dbReference type="Pfam" id="PF01828">
    <property type="entry name" value="Peptidase_A4"/>
    <property type="match status" value="1"/>
</dbReference>
<dbReference type="InterPro" id="IPR000250">
    <property type="entry name" value="Peptidase_G1"/>
</dbReference>
<proteinExistence type="predicted"/>
<dbReference type="PRINTS" id="PR00977">
    <property type="entry name" value="SCYTLDPTASE"/>
</dbReference>
<dbReference type="SUPFAM" id="SSF49899">
    <property type="entry name" value="Concanavalin A-like lectins/glucanases"/>
    <property type="match status" value="1"/>
</dbReference>
<dbReference type="PANTHER" id="PTHR37536:SF1">
    <property type="entry name" value="ASPERGILLOPEPSIN, PUTAITVE (AFU_ORTHOLOGUE AFUA_7G01200)"/>
    <property type="match status" value="1"/>
</dbReference>
<dbReference type="PANTHER" id="PTHR37536">
    <property type="entry name" value="PUTATIVE (AFU_ORTHOLOGUE AFUA_3G02970)-RELATED"/>
    <property type="match status" value="1"/>
</dbReference>
<dbReference type="PROSITE" id="PS51257">
    <property type="entry name" value="PROKAR_LIPOPROTEIN"/>
    <property type="match status" value="1"/>
</dbReference>
<dbReference type="Proteomes" id="UP000275772">
    <property type="component" value="Unassembled WGS sequence"/>
</dbReference>
<dbReference type="AlphaFoldDB" id="A0A383USI1"/>
<evidence type="ECO:0000313" key="3">
    <source>
        <dbReference type="Proteomes" id="UP000275772"/>
    </source>
</evidence>
<name>A0A383USI1_BLUHO</name>
<sequence>MKIKNILTYATLFTSACSRVSLPIIPRLRNSTPSNRLDSSLVEGLSGNSSHSTLSSNWAGAILTTPPAGSTFTGVSARFTIPTPKVNGAASAWVGIDGDTYAAAILQTGIDFMVVNGILAYKAWYEWYPDYAYDFTDFKMSPGDVINISVAASSSSAGTAIIENVTTRQKVTKALTAPTPNSNLAGLNAEWIIEDFQQDGALVPLTNFGTVSFTNSMATTSAGKQVDTTGAQILDIQQGRNVLTSSSASGSTVTVSHK</sequence>
<evidence type="ECO:0000313" key="2">
    <source>
        <dbReference type="EMBL" id="SZF03281.1"/>
    </source>
</evidence>
<organism evidence="2 3">
    <name type="scientific">Blumeria hordei</name>
    <name type="common">Barley powdery mildew</name>
    <name type="synonym">Blumeria graminis f. sp. hordei</name>
    <dbReference type="NCBI Taxonomy" id="2867405"/>
    <lineage>
        <taxon>Eukaryota</taxon>
        <taxon>Fungi</taxon>
        <taxon>Dikarya</taxon>
        <taxon>Ascomycota</taxon>
        <taxon>Pezizomycotina</taxon>
        <taxon>Leotiomycetes</taxon>
        <taxon>Erysiphales</taxon>
        <taxon>Erysiphaceae</taxon>
        <taxon>Blumeria</taxon>
    </lineage>
</organism>
<dbReference type="CDD" id="cd13426">
    <property type="entry name" value="Peptidase_G1"/>
    <property type="match status" value="1"/>
</dbReference>
<protein>
    <submittedName>
        <fullName evidence="2">Uncharacterized protein</fullName>
    </submittedName>
</protein>
<dbReference type="VEuPathDB" id="FungiDB:BLGHR1_14073"/>
<dbReference type="GO" id="GO:0006508">
    <property type="term" value="P:proteolysis"/>
    <property type="evidence" value="ECO:0007669"/>
    <property type="project" value="InterPro"/>
</dbReference>
<gene>
    <name evidence="2" type="ORF">BLGHR1_14073</name>
</gene>
<dbReference type="InterPro" id="IPR013320">
    <property type="entry name" value="ConA-like_dom_sf"/>
</dbReference>
<dbReference type="GO" id="GO:0070007">
    <property type="term" value="F:glutamic-type endopeptidase activity"/>
    <property type="evidence" value="ECO:0007669"/>
    <property type="project" value="InterPro"/>
</dbReference>
<dbReference type="InterPro" id="IPR038656">
    <property type="entry name" value="Peptidase_G1_sf"/>
</dbReference>
<feature type="active site" description="Proton acceptor" evidence="1">
    <location>
        <position position="194"/>
    </location>
</feature>
<reference evidence="2 3" key="1">
    <citation type="submission" date="2017-11" db="EMBL/GenBank/DDBJ databases">
        <authorList>
            <person name="Kracher B."/>
        </authorList>
    </citation>
    <scope>NUCLEOTIDE SEQUENCE [LARGE SCALE GENOMIC DNA]</scope>
    <source>
        <strain evidence="2 3">RACE1</strain>
    </source>
</reference>
<dbReference type="Gene3D" id="2.60.120.700">
    <property type="entry name" value="Peptidase G1"/>
    <property type="match status" value="1"/>
</dbReference>
<evidence type="ECO:0000256" key="1">
    <source>
        <dbReference type="PIRSR" id="PIRSR600250-50"/>
    </source>
</evidence>
<accession>A0A383USI1</accession>
<dbReference type="EMBL" id="UNSH01000049">
    <property type="protein sequence ID" value="SZF03281.1"/>
    <property type="molecule type" value="Genomic_DNA"/>
</dbReference>